<evidence type="ECO:0000313" key="1">
    <source>
        <dbReference type="EMBL" id="KAH7903330.1"/>
    </source>
</evidence>
<gene>
    <name evidence="1" type="ORF">BJ138DRAFT_1168278</name>
</gene>
<dbReference type="Proteomes" id="UP000790377">
    <property type="component" value="Unassembled WGS sequence"/>
</dbReference>
<accession>A0ACB7ZQH2</accession>
<dbReference type="EMBL" id="MU269044">
    <property type="protein sequence ID" value="KAH7903330.1"/>
    <property type="molecule type" value="Genomic_DNA"/>
</dbReference>
<evidence type="ECO:0000313" key="2">
    <source>
        <dbReference type="Proteomes" id="UP000790377"/>
    </source>
</evidence>
<sequence>MFPALSLPGNAYPLAEQSSTSSLKYSVSAFPCSLSTGQYAHTDAKGGVMAHRSGPLSSAGACACLVAAITLGTFITLTTLPELYGVVRITGLVAIMCSASSIVSSFAALY</sequence>
<keyword evidence="2" id="KW-1185">Reference proteome</keyword>
<protein>
    <submittedName>
        <fullName evidence="1">Uncharacterized protein</fullName>
    </submittedName>
</protein>
<name>A0ACB7ZQH2_9AGAM</name>
<organism evidence="1 2">
    <name type="scientific">Hygrophoropsis aurantiaca</name>
    <dbReference type="NCBI Taxonomy" id="72124"/>
    <lineage>
        <taxon>Eukaryota</taxon>
        <taxon>Fungi</taxon>
        <taxon>Dikarya</taxon>
        <taxon>Basidiomycota</taxon>
        <taxon>Agaricomycotina</taxon>
        <taxon>Agaricomycetes</taxon>
        <taxon>Agaricomycetidae</taxon>
        <taxon>Boletales</taxon>
        <taxon>Coniophorineae</taxon>
        <taxon>Hygrophoropsidaceae</taxon>
        <taxon>Hygrophoropsis</taxon>
    </lineage>
</organism>
<comment type="caution">
    <text evidence="1">The sequence shown here is derived from an EMBL/GenBank/DDBJ whole genome shotgun (WGS) entry which is preliminary data.</text>
</comment>
<reference evidence="1" key="1">
    <citation type="journal article" date="2021" name="New Phytol.">
        <title>Evolutionary innovations through gain and loss of genes in the ectomycorrhizal Boletales.</title>
        <authorList>
            <person name="Wu G."/>
            <person name="Miyauchi S."/>
            <person name="Morin E."/>
            <person name="Kuo A."/>
            <person name="Drula E."/>
            <person name="Varga T."/>
            <person name="Kohler A."/>
            <person name="Feng B."/>
            <person name="Cao Y."/>
            <person name="Lipzen A."/>
            <person name="Daum C."/>
            <person name="Hundley H."/>
            <person name="Pangilinan J."/>
            <person name="Johnson J."/>
            <person name="Barry K."/>
            <person name="LaButti K."/>
            <person name="Ng V."/>
            <person name="Ahrendt S."/>
            <person name="Min B."/>
            <person name="Choi I.G."/>
            <person name="Park H."/>
            <person name="Plett J.M."/>
            <person name="Magnuson J."/>
            <person name="Spatafora J.W."/>
            <person name="Nagy L.G."/>
            <person name="Henrissat B."/>
            <person name="Grigoriev I.V."/>
            <person name="Yang Z.L."/>
            <person name="Xu J."/>
            <person name="Martin F.M."/>
        </authorList>
    </citation>
    <scope>NUCLEOTIDE SEQUENCE</scope>
    <source>
        <strain evidence="1">ATCC 28755</strain>
    </source>
</reference>
<proteinExistence type="predicted"/>